<sequence length="63" mass="6511">MRGRIVIAAAIIAVGVGVAGAIVAFAFADTHTPETCAEMLADPPEGGWTCYGPMPEHSVVVRE</sequence>
<evidence type="ECO:0000313" key="1">
    <source>
        <dbReference type="EMBL" id="MBE1604304.1"/>
    </source>
</evidence>
<protein>
    <submittedName>
        <fullName evidence="1">Uncharacterized protein</fullName>
    </submittedName>
</protein>
<gene>
    <name evidence="1" type="ORF">HEB94_001152</name>
</gene>
<dbReference type="AlphaFoldDB" id="A0A927MQM6"/>
<accession>A0A927MQM6</accession>
<organism evidence="1 2">
    <name type="scientific">Actinopolymorpha pittospori</name>
    <dbReference type="NCBI Taxonomy" id="648752"/>
    <lineage>
        <taxon>Bacteria</taxon>
        <taxon>Bacillati</taxon>
        <taxon>Actinomycetota</taxon>
        <taxon>Actinomycetes</taxon>
        <taxon>Propionibacteriales</taxon>
        <taxon>Actinopolymorphaceae</taxon>
        <taxon>Actinopolymorpha</taxon>
    </lineage>
</organism>
<dbReference type="EMBL" id="JADBEM010000001">
    <property type="protein sequence ID" value="MBE1604304.1"/>
    <property type="molecule type" value="Genomic_DNA"/>
</dbReference>
<dbReference type="Proteomes" id="UP000638648">
    <property type="component" value="Unassembled WGS sequence"/>
</dbReference>
<proteinExistence type="predicted"/>
<reference evidence="1" key="1">
    <citation type="submission" date="2020-10" db="EMBL/GenBank/DDBJ databases">
        <title>Sequencing the genomes of 1000 actinobacteria strains.</title>
        <authorList>
            <person name="Klenk H.-P."/>
        </authorList>
    </citation>
    <scope>NUCLEOTIDE SEQUENCE</scope>
    <source>
        <strain evidence="1">DSM 45354</strain>
    </source>
</reference>
<comment type="caution">
    <text evidence="1">The sequence shown here is derived from an EMBL/GenBank/DDBJ whole genome shotgun (WGS) entry which is preliminary data.</text>
</comment>
<dbReference type="RefSeq" id="WP_192748874.1">
    <property type="nucleotide sequence ID" value="NZ_BAABJL010000045.1"/>
</dbReference>
<name>A0A927MQM6_9ACTN</name>
<keyword evidence="2" id="KW-1185">Reference proteome</keyword>
<evidence type="ECO:0000313" key="2">
    <source>
        <dbReference type="Proteomes" id="UP000638648"/>
    </source>
</evidence>